<evidence type="ECO:0000256" key="1">
    <source>
        <dbReference type="SAM" id="Phobius"/>
    </source>
</evidence>
<reference evidence="2" key="3">
    <citation type="submission" date="2020-06" db="EMBL/GenBank/DDBJ databases">
        <title>Helianthus annuus Genome sequencing and assembly Release 2.</title>
        <authorList>
            <person name="Gouzy J."/>
            <person name="Langlade N."/>
            <person name="Munos S."/>
        </authorList>
    </citation>
    <scope>NUCLEOTIDE SEQUENCE</scope>
    <source>
        <tissue evidence="2">Leaves</tissue>
    </source>
</reference>
<feature type="transmembrane region" description="Helical" evidence="1">
    <location>
        <begin position="15"/>
        <end position="35"/>
    </location>
</feature>
<keyword evidence="4" id="KW-1185">Reference proteome</keyword>
<proteinExistence type="predicted"/>
<name>A0A251V7E5_HELAN</name>
<dbReference type="EMBL" id="MNCJ02000318">
    <property type="protein sequence ID" value="KAF5813391.1"/>
    <property type="molecule type" value="Genomic_DNA"/>
</dbReference>
<protein>
    <submittedName>
        <fullName evidence="3">Uncharacterized protein</fullName>
    </submittedName>
</protein>
<evidence type="ECO:0000313" key="4">
    <source>
        <dbReference type="Proteomes" id="UP000215914"/>
    </source>
</evidence>
<sequence>MWVMGIEMAKQGRDLINGGSGGWVLVMVVVIGLRLHRNRERRVWNFFYFSVL</sequence>
<dbReference type="Gramene" id="mRNA:HanXRQr2_Chr03g0097771">
    <property type="protein sequence ID" value="CDS:HanXRQr2_Chr03g0097771.1"/>
    <property type="gene ID" value="HanXRQr2_Chr03g0097771"/>
</dbReference>
<evidence type="ECO:0000313" key="2">
    <source>
        <dbReference type="EMBL" id="KAF5813391.1"/>
    </source>
</evidence>
<keyword evidence="1" id="KW-0812">Transmembrane</keyword>
<organism evidence="3 4">
    <name type="scientific">Helianthus annuus</name>
    <name type="common">Common sunflower</name>
    <dbReference type="NCBI Taxonomy" id="4232"/>
    <lineage>
        <taxon>Eukaryota</taxon>
        <taxon>Viridiplantae</taxon>
        <taxon>Streptophyta</taxon>
        <taxon>Embryophyta</taxon>
        <taxon>Tracheophyta</taxon>
        <taxon>Spermatophyta</taxon>
        <taxon>Magnoliopsida</taxon>
        <taxon>eudicotyledons</taxon>
        <taxon>Gunneridae</taxon>
        <taxon>Pentapetalae</taxon>
        <taxon>asterids</taxon>
        <taxon>campanulids</taxon>
        <taxon>Asterales</taxon>
        <taxon>Asteraceae</taxon>
        <taxon>Asteroideae</taxon>
        <taxon>Heliantheae alliance</taxon>
        <taxon>Heliantheae</taxon>
        <taxon>Helianthus</taxon>
    </lineage>
</organism>
<keyword evidence="1" id="KW-0472">Membrane</keyword>
<dbReference type="InParanoid" id="A0A251V7E5"/>
<dbReference type="Proteomes" id="UP000215914">
    <property type="component" value="Chromosome 3"/>
</dbReference>
<reference evidence="3" key="2">
    <citation type="submission" date="2017-02" db="EMBL/GenBank/DDBJ databases">
        <title>Sunflower complete genome.</title>
        <authorList>
            <person name="Langlade N."/>
            <person name="Munos S."/>
        </authorList>
    </citation>
    <scope>NUCLEOTIDE SEQUENCE [LARGE SCALE GENOMIC DNA]</scope>
    <source>
        <tissue evidence="3">Leaves</tissue>
    </source>
</reference>
<gene>
    <name evidence="3" type="ORF">HannXRQ_Chr03g0069241</name>
    <name evidence="2" type="ORF">HanXRQr2_Chr03g0097771</name>
</gene>
<reference evidence="2 4" key="1">
    <citation type="journal article" date="2017" name="Nature">
        <title>The sunflower genome provides insights into oil metabolism, flowering and Asterid evolution.</title>
        <authorList>
            <person name="Badouin H."/>
            <person name="Gouzy J."/>
            <person name="Grassa C.J."/>
            <person name="Murat F."/>
            <person name="Staton S.E."/>
            <person name="Cottret L."/>
            <person name="Lelandais-Briere C."/>
            <person name="Owens G.L."/>
            <person name="Carrere S."/>
            <person name="Mayjonade B."/>
            <person name="Legrand L."/>
            <person name="Gill N."/>
            <person name="Kane N.C."/>
            <person name="Bowers J.E."/>
            <person name="Hubner S."/>
            <person name="Bellec A."/>
            <person name="Berard A."/>
            <person name="Berges H."/>
            <person name="Blanchet N."/>
            <person name="Boniface M.C."/>
            <person name="Brunel D."/>
            <person name="Catrice O."/>
            <person name="Chaidir N."/>
            <person name="Claudel C."/>
            <person name="Donnadieu C."/>
            <person name="Faraut T."/>
            <person name="Fievet G."/>
            <person name="Helmstetter N."/>
            <person name="King M."/>
            <person name="Knapp S.J."/>
            <person name="Lai Z."/>
            <person name="Le Paslier M.C."/>
            <person name="Lippi Y."/>
            <person name="Lorenzon L."/>
            <person name="Mandel J.R."/>
            <person name="Marage G."/>
            <person name="Marchand G."/>
            <person name="Marquand E."/>
            <person name="Bret-Mestries E."/>
            <person name="Morien E."/>
            <person name="Nambeesan S."/>
            <person name="Nguyen T."/>
            <person name="Pegot-Espagnet P."/>
            <person name="Pouilly N."/>
            <person name="Raftis F."/>
            <person name="Sallet E."/>
            <person name="Schiex T."/>
            <person name="Thomas J."/>
            <person name="Vandecasteele C."/>
            <person name="Vares D."/>
            <person name="Vear F."/>
            <person name="Vautrin S."/>
            <person name="Crespi M."/>
            <person name="Mangin B."/>
            <person name="Burke J.M."/>
            <person name="Salse J."/>
            <person name="Munos S."/>
            <person name="Vincourt P."/>
            <person name="Rieseberg L.H."/>
            <person name="Langlade N.B."/>
        </authorList>
    </citation>
    <scope>NUCLEOTIDE SEQUENCE [LARGE SCALE GENOMIC DNA]</scope>
    <source>
        <strain evidence="4">cv. SF193</strain>
        <tissue evidence="2">Leaves</tissue>
    </source>
</reference>
<dbReference type="AlphaFoldDB" id="A0A251V7E5"/>
<keyword evidence="1" id="KW-1133">Transmembrane helix</keyword>
<accession>A0A251V7E5</accession>
<dbReference type="EMBL" id="CM007892">
    <property type="protein sequence ID" value="OTG30872.1"/>
    <property type="molecule type" value="Genomic_DNA"/>
</dbReference>
<evidence type="ECO:0000313" key="3">
    <source>
        <dbReference type="EMBL" id="OTG30872.1"/>
    </source>
</evidence>